<gene>
    <name evidence="1" type="ORF">B0H41_000534</name>
</gene>
<dbReference type="Proteomes" id="UP001193748">
    <property type="component" value="Unassembled WGS sequence"/>
</dbReference>
<comment type="caution">
    <text evidence="1">The sequence shown here is derived from an EMBL/GenBank/DDBJ whole genome shotgun (WGS) entry which is preliminary data.</text>
</comment>
<reference evidence="1" key="1">
    <citation type="submission" date="2020-05" db="EMBL/GenBank/DDBJ databases">
        <authorList>
            <person name="Brown S."/>
            <person name="Huntemann M."/>
            <person name="Clum A."/>
            <person name="Spunde A."/>
            <person name="Palaniappan K."/>
            <person name="Ritter S."/>
            <person name="Mikhailova N."/>
            <person name="Chen I.-M."/>
            <person name="Stamatis D."/>
            <person name="Reddy T."/>
            <person name="O'Malley R."/>
            <person name="Daum C."/>
            <person name="Shapiro N."/>
            <person name="Ivanova N."/>
            <person name="Kyrpides N."/>
            <person name="Woyke T."/>
        </authorList>
    </citation>
    <scope>NUCLEOTIDE SEQUENCE</scope>
    <source>
        <strain evidence="1">DJ080</strain>
    </source>
</reference>
<name>A0AAX0AV30_CLOBE</name>
<organism evidence="1 2">
    <name type="scientific">Clostridium beijerinckii</name>
    <name type="common">Clostridium MP</name>
    <dbReference type="NCBI Taxonomy" id="1520"/>
    <lineage>
        <taxon>Bacteria</taxon>
        <taxon>Bacillati</taxon>
        <taxon>Bacillota</taxon>
        <taxon>Clostridia</taxon>
        <taxon>Eubacteriales</taxon>
        <taxon>Clostridiaceae</taxon>
        <taxon>Clostridium</taxon>
    </lineage>
</organism>
<accession>A0AAX0AV30</accession>
<reference evidence="1" key="2">
    <citation type="journal article" date="2022" name="Nat. Biotechnol.">
        <title>Carbon-negative production of acetone and isopropanol by gas fermentation at industrial pilot scale.</title>
        <authorList>
            <person name="Liew F.E."/>
            <person name="Nogle R."/>
            <person name="Abdalla T."/>
            <person name="Rasor B.J."/>
            <person name="Canter C."/>
            <person name="Jensen R.O."/>
            <person name="Wang L."/>
            <person name="Strutz J."/>
            <person name="Chirania P."/>
            <person name="De Tissera S."/>
            <person name="Mueller A.P."/>
            <person name="Ruan Z."/>
            <person name="Gao A."/>
            <person name="Tran L."/>
            <person name="Engle N.L."/>
            <person name="Bromley J.C."/>
            <person name="Daniell J."/>
            <person name="Conrado R."/>
            <person name="Tschaplinski T.J."/>
            <person name="Giannone R.J."/>
            <person name="Hettich R.L."/>
            <person name="Karim A.S."/>
            <person name="Simpson S.D."/>
            <person name="Brown S.D."/>
            <person name="Leang C."/>
            <person name="Jewett M.C."/>
            <person name="Kopke M."/>
        </authorList>
    </citation>
    <scope>NUCLEOTIDE SEQUENCE</scope>
    <source>
        <strain evidence="1">DJ080</strain>
    </source>
</reference>
<dbReference type="AlphaFoldDB" id="A0AAX0AV30"/>
<dbReference type="RefSeq" id="WP_077843083.1">
    <property type="nucleotide sequence ID" value="NZ_CP107022.1"/>
</dbReference>
<evidence type="ECO:0000313" key="2">
    <source>
        <dbReference type="Proteomes" id="UP001193748"/>
    </source>
</evidence>
<dbReference type="EMBL" id="JABSWW010000001">
    <property type="protein sequence ID" value="NRT86855.1"/>
    <property type="molecule type" value="Genomic_DNA"/>
</dbReference>
<evidence type="ECO:0000313" key="1">
    <source>
        <dbReference type="EMBL" id="NRT86855.1"/>
    </source>
</evidence>
<proteinExistence type="predicted"/>
<sequence length="202" mass="24374">MNKQDVESNFYNVLRRKITILEFEKWVYNIDEELLNKYFGNDFYFELISLNYKDKRVMNELEKLLFSKVPFGRFEEVKIRELLEDVIDDKGILVEIIEELYDLYCDGYRFLRDIGLAYVDYGMPREHETYNFTEQTRTKLKSEAKRILSFLNTRKIIITGEYEYEDLREESDKIELHSLENMYLSPEKSFIKKIIGEVKGSK</sequence>
<protein>
    <submittedName>
        <fullName evidence="1">Uncharacterized protein</fullName>
    </submittedName>
</protein>